<sequence length="260" mass="29624">MARRIARRGTARHFLRHNLEQTRNYIKDDVLLITSIGEGISNPKGFGGVKNEEGTELKLVQSWSQGLMVQQLHYFLNKSRFQLNQKMKVQAVKYYSSVEINFNLTAVLKRGWRFQQQLRALGQWDLICIPCRNSSKLPSPENDNDKSNYLNSSKINAGNRPTTHLNSKGWENVIALFQVKTQKNYGKPQLKNKWDTIKKEWRLWRELLKESTATGENAWAPSSGVLPSGVPMGDDTPNEGFGDSDEHSNENEGIPPNEVP</sequence>
<evidence type="ECO:0000313" key="4">
    <source>
        <dbReference type="Proteomes" id="UP000239757"/>
    </source>
</evidence>
<dbReference type="OrthoDB" id="1910266at2759"/>
<feature type="compositionally biased region" description="Polar residues" evidence="1">
    <location>
        <begin position="147"/>
        <end position="163"/>
    </location>
</feature>
<feature type="region of interest" description="Disordered" evidence="1">
    <location>
        <begin position="214"/>
        <end position="260"/>
    </location>
</feature>
<name>A0A2P5WA25_GOSBA</name>
<reference evidence="3 4" key="1">
    <citation type="submission" date="2015-01" db="EMBL/GenBank/DDBJ databases">
        <title>Genome of allotetraploid Gossypium barbadense reveals genomic plasticity and fiber elongation in cotton evolution.</title>
        <authorList>
            <person name="Chen X."/>
            <person name="Liu X."/>
            <person name="Zhao B."/>
            <person name="Zheng H."/>
            <person name="Hu Y."/>
            <person name="Lu G."/>
            <person name="Yang C."/>
            <person name="Chen J."/>
            <person name="Shan C."/>
            <person name="Zhang L."/>
            <person name="Zhou Y."/>
            <person name="Wang L."/>
            <person name="Guo W."/>
            <person name="Bai Y."/>
            <person name="Ruan J."/>
            <person name="Shangguan X."/>
            <person name="Mao Y."/>
            <person name="Jiang J."/>
            <person name="Zhu Y."/>
            <person name="Lei J."/>
            <person name="Kang H."/>
            <person name="Chen S."/>
            <person name="He X."/>
            <person name="Wang R."/>
            <person name="Wang Y."/>
            <person name="Chen J."/>
            <person name="Wang L."/>
            <person name="Yu S."/>
            <person name="Wang B."/>
            <person name="Wei J."/>
            <person name="Song S."/>
            <person name="Lu X."/>
            <person name="Gao Z."/>
            <person name="Gu W."/>
            <person name="Deng X."/>
            <person name="Ma D."/>
            <person name="Wang S."/>
            <person name="Liang W."/>
            <person name="Fang L."/>
            <person name="Cai C."/>
            <person name="Zhu X."/>
            <person name="Zhou B."/>
            <person name="Zhang Y."/>
            <person name="Chen Z."/>
            <person name="Xu S."/>
            <person name="Zhu R."/>
            <person name="Wang S."/>
            <person name="Zhang T."/>
            <person name="Zhao G."/>
        </authorList>
    </citation>
    <scope>NUCLEOTIDE SEQUENCE [LARGE SCALE GENOMIC DNA]</scope>
    <source>
        <strain evidence="4">cv. Xinhai21</strain>
        <tissue evidence="3">Leaf</tissue>
    </source>
</reference>
<feature type="domain" description="Myb/SANT-like" evidence="2">
    <location>
        <begin position="154"/>
        <end position="211"/>
    </location>
</feature>
<dbReference type="InterPro" id="IPR024752">
    <property type="entry name" value="Myb/SANT-like_dom"/>
</dbReference>
<dbReference type="PANTHER" id="PTHR31704:SF37">
    <property type="entry name" value="HEAT SHOCK PROTEIN"/>
    <property type="match status" value="1"/>
</dbReference>
<gene>
    <name evidence="3" type="ORF">GOBAR_AA32758</name>
</gene>
<proteinExistence type="predicted"/>
<dbReference type="Pfam" id="PF12776">
    <property type="entry name" value="Myb_DNA-bind_3"/>
    <property type="match status" value="1"/>
</dbReference>
<accession>A0A2P5WA25</accession>
<dbReference type="PANTHER" id="PTHR31704">
    <property type="entry name" value="MYB/SANT-LIKE DNA-BINDING DOMAIN PROTEIN-RELATED"/>
    <property type="match status" value="1"/>
</dbReference>
<protein>
    <recommendedName>
        <fullName evidence="2">Myb/SANT-like domain-containing protein</fullName>
    </recommendedName>
</protein>
<dbReference type="AlphaFoldDB" id="A0A2P5WA25"/>
<dbReference type="Proteomes" id="UP000239757">
    <property type="component" value="Unassembled WGS sequence"/>
</dbReference>
<evidence type="ECO:0000313" key="3">
    <source>
        <dbReference type="EMBL" id="PPR87936.1"/>
    </source>
</evidence>
<feature type="region of interest" description="Disordered" evidence="1">
    <location>
        <begin position="137"/>
        <end position="163"/>
    </location>
</feature>
<evidence type="ECO:0000259" key="2">
    <source>
        <dbReference type="Pfam" id="PF12776"/>
    </source>
</evidence>
<organism evidence="3 4">
    <name type="scientific">Gossypium barbadense</name>
    <name type="common">Sea Island cotton</name>
    <name type="synonym">Hibiscus barbadensis</name>
    <dbReference type="NCBI Taxonomy" id="3634"/>
    <lineage>
        <taxon>Eukaryota</taxon>
        <taxon>Viridiplantae</taxon>
        <taxon>Streptophyta</taxon>
        <taxon>Embryophyta</taxon>
        <taxon>Tracheophyta</taxon>
        <taxon>Spermatophyta</taxon>
        <taxon>Magnoliopsida</taxon>
        <taxon>eudicotyledons</taxon>
        <taxon>Gunneridae</taxon>
        <taxon>Pentapetalae</taxon>
        <taxon>rosids</taxon>
        <taxon>malvids</taxon>
        <taxon>Malvales</taxon>
        <taxon>Malvaceae</taxon>
        <taxon>Malvoideae</taxon>
        <taxon>Gossypium</taxon>
    </lineage>
</organism>
<dbReference type="EMBL" id="KZ668423">
    <property type="protein sequence ID" value="PPR87936.1"/>
    <property type="molecule type" value="Genomic_DNA"/>
</dbReference>
<evidence type="ECO:0000256" key="1">
    <source>
        <dbReference type="SAM" id="MobiDB-lite"/>
    </source>
</evidence>